<evidence type="ECO:0000313" key="2">
    <source>
        <dbReference type="Proteomes" id="UP000093276"/>
    </source>
</evidence>
<dbReference type="Proteomes" id="UP000093276">
    <property type="component" value="Chromosome"/>
</dbReference>
<dbReference type="Gene3D" id="1.10.490.10">
    <property type="entry name" value="Globins"/>
    <property type="match status" value="1"/>
</dbReference>
<dbReference type="EMBL" id="CP016907">
    <property type="protein sequence ID" value="AOC96674.1"/>
    <property type="molecule type" value="Genomic_DNA"/>
</dbReference>
<organism evidence="1 2">
    <name type="scientific">Flavobacterium anhuiense</name>
    <dbReference type="NCBI Taxonomy" id="459526"/>
    <lineage>
        <taxon>Bacteria</taxon>
        <taxon>Pseudomonadati</taxon>
        <taxon>Bacteroidota</taxon>
        <taxon>Flavobacteriia</taxon>
        <taxon>Flavobacteriales</taxon>
        <taxon>Flavobacteriaceae</taxon>
        <taxon>Flavobacterium</taxon>
    </lineage>
</organism>
<dbReference type="InterPro" id="IPR009050">
    <property type="entry name" value="Globin-like_sf"/>
</dbReference>
<reference evidence="1 2" key="1">
    <citation type="submission" date="2016-08" db="EMBL/GenBank/DDBJ databases">
        <title>Complete genome sequence of Flavobacterium johnsoniae strain GSE09, a volatile-producing biocontrol agent isolated from cucumber (Cucumis sativus).</title>
        <authorList>
            <person name="Jeong J.-J."/>
            <person name="Oh J.Y."/>
            <person name="Jim Y.J."/>
            <person name="Sang M.K."/>
            <person name="Kim K.D."/>
        </authorList>
    </citation>
    <scope>NUCLEOTIDE SEQUENCE [LARGE SCALE GENOMIC DNA]</scope>
    <source>
        <strain evidence="1 2">GSE09</strain>
    </source>
</reference>
<accession>A0AAC9D2P3</accession>
<dbReference type="GO" id="GO:0019825">
    <property type="term" value="F:oxygen binding"/>
    <property type="evidence" value="ECO:0007669"/>
    <property type="project" value="InterPro"/>
</dbReference>
<dbReference type="GO" id="GO:0020037">
    <property type="term" value="F:heme binding"/>
    <property type="evidence" value="ECO:0007669"/>
    <property type="project" value="InterPro"/>
</dbReference>
<name>A0AAC9D2P3_9FLAO</name>
<dbReference type="CDD" id="cd08916">
    <property type="entry name" value="TrHb3_P"/>
    <property type="match status" value="1"/>
</dbReference>
<dbReference type="RefSeq" id="WP_066034522.1">
    <property type="nucleotide sequence ID" value="NZ_CP016907.1"/>
</dbReference>
<dbReference type="GeneID" id="32309454"/>
<gene>
    <name evidence="1" type="primary">ctb_3</name>
    <name evidence="1" type="ORF">BB050_03585</name>
</gene>
<dbReference type="AlphaFoldDB" id="A0AAC9D2P3"/>
<proteinExistence type="predicted"/>
<dbReference type="InterPro" id="IPR012292">
    <property type="entry name" value="Globin/Proto"/>
</dbReference>
<evidence type="ECO:0000313" key="1">
    <source>
        <dbReference type="EMBL" id="AOC96674.1"/>
    </source>
</evidence>
<dbReference type="SUPFAM" id="SSF46458">
    <property type="entry name" value="Globin-like"/>
    <property type="match status" value="1"/>
</dbReference>
<protein>
    <submittedName>
        <fullName evidence="1">Group 3 truncated hemoglobin ctb</fullName>
    </submittedName>
</protein>
<sequence length="124" mass="14810">MKTDIRNKDDITVLVDAFYLKVKTDLIIGYLFTEIAMTNWEKHLPIMYDFWDNIIFHSGNFDGNPMLKHRMLDQKSTLTQAHFEHWTKLWKKTVDDLFEGEKADEIKIRAENISKWMMNKVISI</sequence>
<dbReference type="KEGG" id="fjg:BB050_03585"/>